<feature type="non-terminal residue" evidence="1">
    <location>
        <position position="1"/>
    </location>
</feature>
<dbReference type="Proteomes" id="UP000799777">
    <property type="component" value="Unassembled WGS sequence"/>
</dbReference>
<keyword evidence="2" id="KW-1185">Reference proteome</keyword>
<sequence length="149" mass="17384">RPDTFKESNDNKVTLAHFDPNTFGLFVGFLYYGVYIDDNDSLDRLKVDEGANAWALGDYLDAPEFKNVVMRFLHKVYFPPSRTPAICVEPEMAEYCCTMTETNSKLTNLFRDVLIAYWHSSTIISYNKDNRRSWDDIWDNYPELKSDVL</sequence>
<evidence type="ECO:0000313" key="2">
    <source>
        <dbReference type="Proteomes" id="UP000799777"/>
    </source>
</evidence>
<comment type="caution">
    <text evidence="1">The sequence shown here is derived from an EMBL/GenBank/DDBJ whole genome shotgun (WGS) entry which is preliminary data.</text>
</comment>
<name>A0A9P4HIP2_9PLEO</name>
<proteinExistence type="predicted"/>
<dbReference type="Gene3D" id="3.30.710.10">
    <property type="entry name" value="Potassium Channel Kv1.1, Chain A"/>
    <property type="match status" value="1"/>
</dbReference>
<accession>A0A9P4HIP2</accession>
<feature type="non-terminal residue" evidence="1">
    <location>
        <position position="149"/>
    </location>
</feature>
<dbReference type="AlphaFoldDB" id="A0A9P4HIP2"/>
<dbReference type="InterPro" id="IPR011333">
    <property type="entry name" value="SKP1/BTB/POZ_sf"/>
</dbReference>
<reference evidence="1" key="1">
    <citation type="journal article" date="2020" name="Stud. Mycol.">
        <title>101 Dothideomycetes genomes: a test case for predicting lifestyles and emergence of pathogens.</title>
        <authorList>
            <person name="Haridas S."/>
            <person name="Albert R."/>
            <person name="Binder M."/>
            <person name="Bloem J."/>
            <person name="Labutti K."/>
            <person name="Salamov A."/>
            <person name="Andreopoulos B."/>
            <person name="Baker S."/>
            <person name="Barry K."/>
            <person name="Bills G."/>
            <person name="Bluhm B."/>
            <person name="Cannon C."/>
            <person name="Castanera R."/>
            <person name="Culley D."/>
            <person name="Daum C."/>
            <person name="Ezra D."/>
            <person name="Gonzalez J."/>
            <person name="Henrissat B."/>
            <person name="Kuo A."/>
            <person name="Liang C."/>
            <person name="Lipzen A."/>
            <person name="Lutzoni F."/>
            <person name="Magnuson J."/>
            <person name="Mondo S."/>
            <person name="Nolan M."/>
            <person name="Ohm R."/>
            <person name="Pangilinan J."/>
            <person name="Park H.-J."/>
            <person name="Ramirez L."/>
            <person name="Alfaro M."/>
            <person name="Sun H."/>
            <person name="Tritt A."/>
            <person name="Yoshinaga Y."/>
            <person name="Zwiers L.-H."/>
            <person name="Turgeon B."/>
            <person name="Goodwin S."/>
            <person name="Spatafora J."/>
            <person name="Crous P."/>
            <person name="Grigoriev I."/>
        </authorList>
    </citation>
    <scope>NUCLEOTIDE SEQUENCE</scope>
    <source>
        <strain evidence="1">CBS 110217</strain>
    </source>
</reference>
<evidence type="ECO:0000313" key="1">
    <source>
        <dbReference type="EMBL" id="KAF2033711.1"/>
    </source>
</evidence>
<organism evidence="1 2">
    <name type="scientific">Setomelanomma holmii</name>
    <dbReference type="NCBI Taxonomy" id="210430"/>
    <lineage>
        <taxon>Eukaryota</taxon>
        <taxon>Fungi</taxon>
        <taxon>Dikarya</taxon>
        <taxon>Ascomycota</taxon>
        <taxon>Pezizomycotina</taxon>
        <taxon>Dothideomycetes</taxon>
        <taxon>Pleosporomycetidae</taxon>
        <taxon>Pleosporales</taxon>
        <taxon>Pleosporineae</taxon>
        <taxon>Phaeosphaeriaceae</taxon>
        <taxon>Setomelanomma</taxon>
    </lineage>
</organism>
<protein>
    <submittedName>
        <fullName evidence="1">Uncharacterized protein</fullName>
    </submittedName>
</protein>
<dbReference type="EMBL" id="ML978165">
    <property type="protein sequence ID" value="KAF2033711.1"/>
    <property type="molecule type" value="Genomic_DNA"/>
</dbReference>
<dbReference type="OrthoDB" id="194443at2759"/>
<gene>
    <name evidence="1" type="ORF">EK21DRAFT_44704</name>
</gene>